<dbReference type="Pfam" id="PF06094">
    <property type="entry name" value="GGACT"/>
    <property type="match status" value="1"/>
</dbReference>
<dbReference type="PANTHER" id="PTHR12935">
    <property type="entry name" value="GAMMA-GLUTAMYLCYCLOTRANSFERASE"/>
    <property type="match status" value="1"/>
</dbReference>
<gene>
    <name evidence="3" type="ORF">UFOPK1711_01821</name>
</gene>
<dbReference type="CDD" id="cd06661">
    <property type="entry name" value="GGCT_like"/>
    <property type="match status" value="1"/>
</dbReference>
<dbReference type="SUPFAM" id="SSF110857">
    <property type="entry name" value="Gamma-glutamyl cyclotransferase-like"/>
    <property type="match status" value="1"/>
</dbReference>
<evidence type="ECO:0000259" key="2">
    <source>
        <dbReference type="Pfam" id="PF06094"/>
    </source>
</evidence>
<evidence type="ECO:0000256" key="1">
    <source>
        <dbReference type="ARBA" id="ARBA00023239"/>
    </source>
</evidence>
<dbReference type="InterPro" id="IPR017939">
    <property type="entry name" value="G-Glutamylcylcotransferase"/>
</dbReference>
<dbReference type="AlphaFoldDB" id="A0A6J6FRS8"/>
<dbReference type="PANTHER" id="PTHR12935:SF0">
    <property type="entry name" value="GAMMA-GLUTAMYLCYCLOTRANSFERASE"/>
    <property type="match status" value="1"/>
</dbReference>
<name>A0A6J6FRS8_9ZZZZ</name>
<sequence>MNEFTPTTQLISLDTLPNPHLYFAYGSNLDPEQMQWRCPDALAIGAACLDDWAWRIGGRGYATVSPSLGSQVWGAIWNLSDEDLHTLDRYEGVAGGLYRREPIIVIANNQPIETLIYIENYDDVGLPSPDYLDRIIVGAKWFGLPGAWINELANTEK</sequence>
<dbReference type="InterPro" id="IPR036568">
    <property type="entry name" value="GGCT-like_sf"/>
</dbReference>
<dbReference type="GO" id="GO:0003839">
    <property type="term" value="F:gamma-glutamylcyclotransferase activity"/>
    <property type="evidence" value="ECO:0007669"/>
    <property type="project" value="InterPro"/>
</dbReference>
<protein>
    <submittedName>
        <fullName evidence="3">Unannotated protein</fullName>
    </submittedName>
</protein>
<dbReference type="EMBL" id="CAEZTR010000170">
    <property type="protein sequence ID" value="CAB4591050.1"/>
    <property type="molecule type" value="Genomic_DNA"/>
</dbReference>
<accession>A0A6J6FRS8</accession>
<proteinExistence type="predicted"/>
<dbReference type="InterPro" id="IPR009288">
    <property type="entry name" value="AIG2-like_dom"/>
</dbReference>
<dbReference type="Gene3D" id="3.10.490.10">
    <property type="entry name" value="Gamma-glutamyl cyclotransferase-like"/>
    <property type="match status" value="1"/>
</dbReference>
<keyword evidence="1" id="KW-0456">Lyase</keyword>
<dbReference type="InterPro" id="IPR013024">
    <property type="entry name" value="GGCT-like"/>
</dbReference>
<evidence type="ECO:0000313" key="3">
    <source>
        <dbReference type="EMBL" id="CAB4591050.1"/>
    </source>
</evidence>
<feature type="domain" description="Gamma-glutamylcyclotransferase AIG2-like" evidence="2">
    <location>
        <begin position="22"/>
        <end position="121"/>
    </location>
</feature>
<reference evidence="3" key="1">
    <citation type="submission" date="2020-05" db="EMBL/GenBank/DDBJ databases">
        <authorList>
            <person name="Chiriac C."/>
            <person name="Salcher M."/>
            <person name="Ghai R."/>
            <person name="Kavagutti S V."/>
        </authorList>
    </citation>
    <scope>NUCLEOTIDE SEQUENCE</scope>
</reference>
<organism evidence="3">
    <name type="scientific">freshwater metagenome</name>
    <dbReference type="NCBI Taxonomy" id="449393"/>
    <lineage>
        <taxon>unclassified sequences</taxon>
        <taxon>metagenomes</taxon>
        <taxon>ecological metagenomes</taxon>
    </lineage>
</organism>